<evidence type="ECO:0008006" key="3">
    <source>
        <dbReference type="Google" id="ProtNLM"/>
    </source>
</evidence>
<sequence>MISRALGKSADAVQSAVPQYQADAPIMKDMLESLALKFRGSPGAVEGSVVTRADFAIFIQSILQP</sequence>
<evidence type="ECO:0000313" key="2">
    <source>
        <dbReference type="Proteomes" id="UP000615455"/>
    </source>
</evidence>
<dbReference type="EMBL" id="BMHE01000006">
    <property type="protein sequence ID" value="GGI46461.1"/>
    <property type="molecule type" value="Genomic_DNA"/>
</dbReference>
<evidence type="ECO:0000313" key="1">
    <source>
        <dbReference type="EMBL" id="GGI46461.1"/>
    </source>
</evidence>
<name>A0ABQ2BSC0_9BACL</name>
<proteinExistence type="predicted"/>
<reference evidence="2" key="1">
    <citation type="journal article" date="2019" name="Int. J. Syst. Evol. Microbiol.">
        <title>The Global Catalogue of Microorganisms (GCM) 10K type strain sequencing project: providing services to taxonomists for standard genome sequencing and annotation.</title>
        <authorList>
            <consortium name="The Broad Institute Genomics Platform"/>
            <consortium name="The Broad Institute Genome Sequencing Center for Infectious Disease"/>
            <person name="Wu L."/>
            <person name="Ma J."/>
        </authorList>
    </citation>
    <scope>NUCLEOTIDE SEQUENCE [LARGE SCALE GENOMIC DNA]</scope>
    <source>
        <strain evidence="2">CGMCC 1.15043</strain>
    </source>
</reference>
<gene>
    <name evidence="1" type="ORF">GCM10008018_17210</name>
</gene>
<protein>
    <recommendedName>
        <fullName evidence="3">SLH domain-containing protein</fullName>
    </recommendedName>
</protein>
<keyword evidence="2" id="KW-1185">Reference proteome</keyword>
<dbReference type="Proteomes" id="UP000615455">
    <property type="component" value="Unassembled WGS sequence"/>
</dbReference>
<accession>A0ABQ2BSC0</accession>
<organism evidence="1 2">
    <name type="scientific">Paenibacillus marchantiophytorum</name>
    <dbReference type="NCBI Taxonomy" id="1619310"/>
    <lineage>
        <taxon>Bacteria</taxon>
        <taxon>Bacillati</taxon>
        <taxon>Bacillota</taxon>
        <taxon>Bacilli</taxon>
        <taxon>Bacillales</taxon>
        <taxon>Paenibacillaceae</taxon>
        <taxon>Paenibacillus</taxon>
    </lineage>
</organism>
<comment type="caution">
    <text evidence="1">The sequence shown here is derived from an EMBL/GenBank/DDBJ whole genome shotgun (WGS) entry which is preliminary data.</text>
</comment>